<evidence type="ECO:0000256" key="4">
    <source>
        <dbReference type="ARBA" id="ARBA00022989"/>
    </source>
</evidence>
<evidence type="ECO:0000256" key="2">
    <source>
        <dbReference type="ARBA" id="ARBA00022475"/>
    </source>
</evidence>
<gene>
    <name evidence="7" type="ORF">AWN68_08895</name>
</gene>
<comment type="subcellular location">
    <subcellularLocation>
        <location evidence="1">Cell membrane</location>
        <topology evidence="1">Multi-pass membrane protein</topology>
    </subcellularLocation>
</comment>
<dbReference type="Pfam" id="PF03706">
    <property type="entry name" value="LPG_synthase_TM"/>
    <property type="match status" value="1"/>
</dbReference>
<sequence length="297" mass="33021">MDKQKRKKWLKLAAQLVIAAVAIYFVIGEIDLEEYKNRLLGVKFGWLVLAIIAFNASKFLAAFRLNHFFRAIQLHLDNRFNLKLYYVGMLYNQVFPGGIGGDGYKVYLLNKRYKTPLKGLISATLLDRISGVVALGFLAFLLALIGGEAYGLLEGYGFLIWVGLIIAYPCYYVLVRFVFPTFKKVNHITNLQSLGSQILQVLCAYLMLKSLGVTDGYLDYFTLFLASSVAAAFPISLPGGLGVREGVMVLGADLFILDQNAAMAFASLFFLITLFSSLIGLIYLRQVKSVEAKSKSI</sequence>
<dbReference type="EMBL" id="LRDB01000050">
    <property type="protein sequence ID" value="KYG72810.1"/>
    <property type="molecule type" value="Genomic_DNA"/>
</dbReference>
<proteinExistence type="predicted"/>
<accession>A0A150X261</accession>
<feature type="transmembrane region" description="Helical" evidence="6">
    <location>
        <begin position="158"/>
        <end position="179"/>
    </location>
</feature>
<evidence type="ECO:0000313" key="8">
    <source>
        <dbReference type="Proteomes" id="UP000075615"/>
    </source>
</evidence>
<feature type="transmembrane region" description="Helical" evidence="6">
    <location>
        <begin position="261"/>
        <end position="284"/>
    </location>
</feature>
<dbReference type="GO" id="GO:0005886">
    <property type="term" value="C:plasma membrane"/>
    <property type="evidence" value="ECO:0007669"/>
    <property type="project" value="UniProtKB-SubCell"/>
</dbReference>
<organism evidence="7 8">
    <name type="scientific">Roseivirga echinicomitans</name>
    <dbReference type="NCBI Taxonomy" id="296218"/>
    <lineage>
        <taxon>Bacteria</taxon>
        <taxon>Pseudomonadati</taxon>
        <taxon>Bacteroidota</taxon>
        <taxon>Cytophagia</taxon>
        <taxon>Cytophagales</taxon>
        <taxon>Roseivirgaceae</taxon>
        <taxon>Roseivirga</taxon>
    </lineage>
</organism>
<dbReference type="InterPro" id="IPR022791">
    <property type="entry name" value="L-PG_synthase/AglD"/>
</dbReference>
<keyword evidence="5 6" id="KW-0472">Membrane</keyword>
<evidence type="ECO:0008006" key="9">
    <source>
        <dbReference type="Google" id="ProtNLM"/>
    </source>
</evidence>
<dbReference type="PANTHER" id="PTHR40277">
    <property type="entry name" value="BLL5419 PROTEIN"/>
    <property type="match status" value="1"/>
</dbReference>
<evidence type="ECO:0000256" key="5">
    <source>
        <dbReference type="ARBA" id="ARBA00023136"/>
    </source>
</evidence>
<keyword evidence="3 6" id="KW-0812">Transmembrane</keyword>
<protein>
    <recommendedName>
        <fullName evidence="9">Lysylphosphatidylglycerol synthetase</fullName>
    </recommendedName>
</protein>
<keyword evidence="4 6" id="KW-1133">Transmembrane helix</keyword>
<dbReference type="RefSeq" id="WP_068417385.1">
    <property type="nucleotide sequence ID" value="NZ_LRDB01000050.1"/>
</dbReference>
<keyword evidence="2" id="KW-1003">Cell membrane</keyword>
<feature type="transmembrane region" description="Helical" evidence="6">
    <location>
        <begin position="12"/>
        <end position="32"/>
    </location>
</feature>
<evidence type="ECO:0000256" key="6">
    <source>
        <dbReference type="SAM" id="Phobius"/>
    </source>
</evidence>
<feature type="transmembrane region" description="Helical" evidence="6">
    <location>
        <begin position="220"/>
        <end position="241"/>
    </location>
</feature>
<comment type="caution">
    <text evidence="7">The sequence shown here is derived from an EMBL/GenBank/DDBJ whole genome shotgun (WGS) entry which is preliminary data.</text>
</comment>
<reference evidence="7 8" key="1">
    <citation type="submission" date="2016-01" db="EMBL/GenBank/DDBJ databases">
        <title>Genome sequencing of Roseivirga echinicomitans KMM 6058.</title>
        <authorList>
            <person name="Selvaratnam C."/>
            <person name="Thevarajoo S."/>
            <person name="Goh K.M."/>
            <person name="Ee R."/>
            <person name="Chan K.-G."/>
            <person name="Chong C.S."/>
        </authorList>
    </citation>
    <scope>NUCLEOTIDE SEQUENCE [LARGE SCALE GENOMIC DNA]</scope>
    <source>
        <strain evidence="7 8">KMM 6058</strain>
    </source>
</reference>
<dbReference type="AlphaFoldDB" id="A0A150X261"/>
<dbReference type="OrthoDB" id="1123508at2"/>
<feature type="transmembrane region" description="Helical" evidence="6">
    <location>
        <begin position="44"/>
        <end position="63"/>
    </location>
</feature>
<evidence type="ECO:0000256" key="1">
    <source>
        <dbReference type="ARBA" id="ARBA00004651"/>
    </source>
</evidence>
<dbReference type="Proteomes" id="UP000075615">
    <property type="component" value="Unassembled WGS sequence"/>
</dbReference>
<dbReference type="STRING" id="296218.AWN68_08895"/>
<feature type="transmembrane region" description="Helical" evidence="6">
    <location>
        <begin position="121"/>
        <end position="146"/>
    </location>
</feature>
<name>A0A150X261_9BACT</name>
<keyword evidence="8" id="KW-1185">Reference proteome</keyword>
<dbReference type="PANTHER" id="PTHR40277:SF1">
    <property type="entry name" value="BLL5419 PROTEIN"/>
    <property type="match status" value="1"/>
</dbReference>
<evidence type="ECO:0000313" key="7">
    <source>
        <dbReference type="EMBL" id="KYG72810.1"/>
    </source>
</evidence>
<evidence type="ECO:0000256" key="3">
    <source>
        <dbReference type="ARBA" id="ARBA00022692"/>
    </source>
</evidence>